<proteinExistence type="inferred from homology"/>
<dbReference type="InterPro" id="IPR000794">
    <property type="entry name" value="Beta-ketoacyl_synthase"/>
</dbReference>
<dbReference type="OrthoDB" id="9808669at2"/>
<dbReference type="AlphaFoldDB" id="A0A1I3FI11"/>
<dbReference type="Pfam" id="PF00109">
    <property type="entry name" value="ketoacyl-synt"/>
    <property type="match status" value="1"/>
</dbReference>
<evidence type="ECO:0000313" key="6">
    <source>
        <dbReference type="Proteomes" id="UP000198670"/>
    </source>
</evidence>
<evidence type="ECO:0000256" key="3">
    <source>
        <dbReference type="RuleBase" id="RU003694"/>
    </source>
</evidence>
<dbReference type="EMBL" id="FOQO01000002">
    <property type="protein sequence ID" value="SFI10853.1"/>
    <property type="molecule type" value="Genomic_DNA"/>
</dbReference>
<name>A0A1I3FI11_9SPHI</name>
<reference evidence="5 6" key="1">
    <citation type="submission" date="2016-10" db="EMBL/GenBank/DDBJ databases">
        <authorList>
            <person name="de Groot N.N."/>
        </authorList>
    </citation>
    <scope>NUCLEOTIDE SEQUENCE [LARGE SCALE GENOMIC DNA]</scope>
    <source>
        <strain evidence="5 6">RK1</strain>
    </source>
</reference>
<dbReference type="Pfam" id="PF02801">
    <property type="entry name" value="Ketoacyl-synt_C"/>
    <property type="match status" value="1"/>
</dbReference>
<evidence type="ECO:0000256" key="2">
    <source>
        <dbReference type="ARBA" id="ARBA00022679"/>
    </source>
</evidence>
<dbReference type="InterPro" id="IPR020841">
    <property type="entry name" value="PKS_Beta-ketoAc_synthase_dom"/>
</dbReference>
<sequence>MKAAIFIVGDCVISPLGMGSTLNFEKLLAGETAVAPLDDTTLAEHRIHAARIADHQWVGKIQNASKYTRLETLFILAIQNLIDTYGIPVDRRTLVILSTTKGNVSLLHNPAARFPESRVYLSEMAHEIQHYFGFENQPITISNACISGALALSVARQLLQSSDAYEHVLVVGGDEISKFIVSGFEAFQALSDGRCRPFDRDRNGLNLGEAVAAAYVTKNPTDDAVCIRAAGSFNDANHISGPSRTGEGLYRSIREAMRLAGEPVLDFISAHGTATVYNDEMEAIALHRCGLSAIPLHSLKAYYGHTLGASGLLETILGIHSLRAGELIPSLGFQYPGTSKPLNVITQPIARPMSRFLKTASGFGGCNIALIFEKV</sequence>
<dbReference type="PANTHER" id="PTHR11712">
    <property type="entry name" value="POLYKETIDE SYNTHASE-RELATED"/>
    <property type="match status" value="1"/>
</dbReference>
<keyword evidence="6" id="KW-1185">Reference proteome</keyword>
<dbReference type="InterPro" id="IPR014030">
    <property type="entry name" value="Ketoacyl_synth_N"/>
</dbReference>
<dbReference type="GO" id="GO:0004315">
    <property type="term" value="F:3-oxoacyl-[acyl-carrier-protein] synthase activity"/>
    <property type="evidence" value="ECO:0007669"/>
    <property type="project" value="TreeGrafter"/>
</dbReference>
<dbReference type="InterPro" id="IPR014031">
    <property type="entry name" value="Ketoacyl_synth_C"/>
</dbReference>
<gene>
    <name evidence="5" type="ORF">SAMN05444682_102343</name>
</gene>
<feature type="domain" description="Ketosynthase family 3 (KS3)" evidence="4">
    <location>
        <begin position="2"/>
        <end position="374"/>
    </location>
</feature>
<dbReference type="GO" id="GO:0006633">
    <property type="term" value="P:fatty acid biosynthetic process"/>
    <property type="evidence" value="ECO:0007669"/>
    <property type="project" value="TreeGrafter"/>
</dbReference>
<dbReference type="SUPFAM" id="SSF53901">
    <property type="entry name" value="Thiolase-like"/>
    <property type="match status" value="1"/>
</dbReference>
<dbReference type="GO" id="GO:0005829">
    <property type="term" value="C:cytosol"/>
    <property type="evidence" value="ECO:0007669"/>
    <property type="project" value="TreeGrafter"/>
</dbReference>
<dbReference type="SMART" id="SM00825">
    <property type="entry name" value="PKS_KS"/>
    <property type="match status" value="1"/>
</dbReference>
<evidence type="ECO:0000313" key="5">
    <source>
        <dbReference type="EMBL" id="SFI10853.1"/>
    </source>
</evidence>
<dbReference type="Gene3D" id="3.40.47.10">
    <property type="match status" value="1"/>
</dbReference>
<evidence type="ECO:0000259" key="4">
    <source>
        <dbReference type="PROSITE" id="PS52004"/>
    </source>
</evidence>
<dbReference type="STRING" id="1477437.SAMN05444682_102343"/>
<evidence type="ECO:0000256" key="1">
    <source>
        <dbReference type="ARBA" id="ARBA00008467"/>
    </source>
</evidence>
<dbReference type="RefSeq" id="WP_090625197.1">
    <property type="nucleotide sequence ID" value="NZ_FOQO01000002.1"/>
</dbReference>
<comment type="similarity">
    <text evidence="1 3">Belongs to the thiolase-like superfamily. Beta-ketoacyl-ACP synthases family.</text>
</comment>
<organism evidence="5 6">
    <name type="scientific">Parapedobacter indicus</name>
    <dbReference type="NCBI Taxonomy" id="1477437"/>
    <lineage>
        <taxon>Bacteria</taxon>
        <taxon>Pseudomonadati</taxon>
        <taxon>Bacteroidota</taxon>
        <taxon>Sphingobacteriia</taxon>
        <taxon>Sphingobacteriales</taxon>
        <taxon>Sphingobacteriaceae</taxon>
        <taxon>Parapedobacter</taxon>
    </lineage>
</organism>
<dbReference type="PANTHER" id="PTHR11712:SF320">
    <property type="entry name" value="BETA-KETOACYL SYNTHASE"/>
    <property type="match status" value="1"/>
</dbReference>
<dbReference type="InterPro" id="IPR016039">
    <property type="entry name" value="Thiolase-like"/>
</dbReference>
<accession>A0A1I3FI11</accession>
<protein>
    <submittedName>
        <fullName evidence="5">3-oxoacyl-[acyl-carrier-protein] synthase-1</fullName>
    </submittedName>
</protein>
<dbReference type="PROSITE" id="PS52004">
    <property type="entry name" value="KS3_2"/>
    <property type="match status" value="1"/>
</dbReference>
<keyword evidence="2 3" id="KW-0808">Transferase</keyword>
<dbReference type="Proteomes" id="UP000198670">
    <property type="component" value="Unassembled WGS sequence"/>
</dbReference>